<accession>A0A974GWZ4</accession>
<dbReference type="GO" id="GO:0022857">
    <property type="term" value="F:transmembrane transporter activity"/>
    <property type="evidence" value="ECO:0007669"/>
    <property type="project" value="TreeGrafter"/>
</dbReference>
<dbReference type="FunFam" id="3.40.50.300:FF:000032">
    <property type="entry name" value="Export ABC transporter ATP-binding protein"/>
    <property type="match status" value="1"/>
</dbReference>
<dbReference type="RefSeq" id="WP_179238716.1">
    <property type="nucleotide sequence ID" value="NZ_JACBNQ010000016.1"/>
</dbReference>
<dbReference type="SUPFAM" id="SSF52540">
    <property type="entry name" value="P-loop containing nucleoside triphosphate hydrolases"/>
    <property type="match status" value="1"/>
</dbReference>
<keyword evidence="2" id="KW-0547">Nucleotide-binding</keyword>
<dbReference type="InterPro" id="IPR003593">
    <property type="entry name" value="AAA+_ATPase"/>
</dbReference>
<dbReference type="GO" id="GO:0016887">
    <property type="term" value="F:ATP hydrolysis activity"/>
    <property type="evidence" value="ECO:0007669"/>
    <property type="project" value="InterPro"/>
</dbReference>
<dbReference type="EMBL" id="JACBNQ010000016">
    <property type="protein sequence ID" value="NYB75009.1"/>
    <property type="molecule type" value="Genomic_DNA"/>
</dbReference>
<dbReference type="InterPro" id="IPR003439">
    <property type="entry name" value="ABC_transporter-like_ATP-bd"/>
</dbReference>
<protein>
    <submittedName>
        <fullName evidence="5">ABC transporter ATP-binding protein</fullName>
    </submittedName>
</protein>
<dbReference type="Pfam" id="PF00005">
    <property type="entry name" value="ABC_tran"/>
    <property type="match status" value="1"/>
</dbReference>
<evidence type="ECO:0000256" key="1">
    <source>
        <dbReference type="ARBA" id="ARBA00022448"/>
    </source>
</evidence>
<evidence type="ECO:0000256" key="2">
    <source>
        <dbReference type="ARBA" id="ARBA00022741"/>
    </source>
</evidence>
<gene>
    <name evidence="5" type="ORF">HZF24_12750</name>
</gene>
<dbReference type="GO" id="GO:0098796">
    <property type="term" value="C:membrane protein complex"/>
    <property type="evidence" value="ECO:0007669"/>
    <property type="project" value="UniProtKB-ARBA"/>
</dbReference>
<dbReference type="PANTHER" id="PTHR24220:SF86">
    <property type="entry name" value="ABC TRANSPORTER ABCH.1"/>
    <property type="match status" value="1"/>
</dbReference>
<dbReference type="PANTHER" id="PTHR24220">
    <property type="entry name" value="IMPORT ATP-BINDING PROTEIN"/>
    <property type="match status" value="1"/>
</dbReference>
<dbReference type="InterPro" id="IPR017911">
    <property type="entry name" value="MacB-like_ATP-bd"/>
</dbReference>
<dbReference type="AlphaFoldDB" id="A0A974GWZ4"/>
<dbReference type="GO" id="GO:0005524">
    <property type="term" value="F:ATP binding"/>
    <property type="evidence" value="ECO:0007669"/>
    <property type="project" value="UniProtKB-KW"/>
</dbReference>
<dbReference type="SMART" id="SM00382">
    <property type="entry name" value="AAA"/>
    <property type="match status" value="1"/>
</dbReference>
<proteinExistence type="predicted"/>
<dbReference type="CDD" id="cd03255">
    <property type="entry name" value="ABC_MJ0796_LolCDE_FtsE"/>
    <property type="match status" value="1"/>
</dbReference>
<feature type="domain" description="ABC transporter" evidence="4">
    <location>
        <begin position="2"/>
        <end position="223"/>
    </location>
</feature>
<dbReference type="Gene3D" id="3.40.50.300">
    <property type="entry name" value="P-loop containing nucleotide triphosphate hydrolases"/>
    <property type="match status" value="1"/>
</dbReference>
<keyword evidence="3 5" id="KW-0067">ATP-binding</keyword>
<dbReference type="PROSITE" id="PS50893">
    <property type="entry name" value="ABC_TRANSPORTER_2"/>
    <property type="match status" value="1"/>
</dbReference>
<keyword evidence="6" id="KW-1185">Reference proteome</keyword>
<dbReference type="Proteomes" id="UP000611629">
    <property type="component" value="Unassembled WGS sequence"/>
</dbReference>
<evidence type="ECO:0000256" key="3">
    <source>
        <dbReference type="ARBA" id="ARBA00022840"/>
    </source>
</evidence>
<evidence type="ECO:0000313" key="5">
    <source>
        <dbReference type="EMBL" id="NYB75009.1"/>
    </source>
</evidence>
<dbReference type="InterPro" id="IPR015854">
    <property type="entry name" value="ABC_transpr_LolD-like"/>
</dbReference>
<dbReference type="PROSITE" id="PS00211">
    <property type="entry name" value="ABC_TRANSPORTER_1"/>
    <property type="match status" value="1"/>
</dbReference>
<dbReference type="InterPro" id="IPR027417">
    <property type="entry name" value="P-loop_NTPase"/>
</dbReference>
<sequence length="224" mass="24727">MIDLKKITKTYDMGSVQVEVLRGISLHVDEGEFLAIVGPSGSGKSTLMNMIGCLDTPTTGEYYLDGKEISTYNEKQLSKIRNQKIGFIFQKFNLLPKLSALENVELPLIYRGMTHKERRQRSIDALTKVGLEDRMNHKPTELSGGQQQRVAIARALAGDPPVLLADEPTGNLDSKSGSDVMTLIKQLSKEGKTIVLITHDNEIAMEAKRTIIIKDGMLVNNSIA</sequence>
<evidence type="ECO:0000259" key="4">
    <source>
        <dbReference type="PROSITE" id="PS50893"/>
    </source>
</evidence>
<comment type="caution">
    <text evidence="5">The sequence shown here is derived from an EMBL/GenBank/DDBJ whole genome shotgun (WGS) entry which is preliminary data.</text>
</comment>
<dbReference type="InterPro" id="IPR017871">
    <property type="entry name" value="ABC_transporter-like_CS"/>
</dbReference>
<dbReference type="GO" id="GO:0005886">
    <property type="term" value="C:plasma membrane"/>
    <property type="evidence" value="ECO:0007669"/>
    <property type="project" value="TreeGrafter"/>
</dbReference>
<organism evidence="5 6">
    <name type="scientific">Sedimentibacter hydroxybenzoicus DSM 7310</name>
    <dbReference type="NCBI Taxonomy" id="1123245"/>
    <lineage>
        <taxon>Bacteria</taxon>
        <taxon>Bacillati</taxon>
        <taxon>Bacillota</taxon>
        <taxon>Tissierellia</taxon>
        <taxon>Sedimentibacter</taxon>
    </lineage>
</organism>
<name>A0A974GWZ4_SEDHY</name>
<evidence type="ECO:0000313" key="6">
    <source>
        <dbReference type="Proteomes" id="UP000611629"/>
    </source>
</evidence>
<keyword evidence="1" id="KW-0813">Transport</keyword>
<reference evidence="5" key="1">
    <citation type="submission" date="2020-07" db="EMBL/GenBank/DDBJ databases">
        <title>Genomic analysis of a strain of Sedimentibacter Hydroxybenzoicus DSM7310.</title>
        <authorList>
            <person name="Ma S."/>
        </authorList>
    </citation>
    <scope>NUCLEOTIDE SEQUENCE</scope>
    <source>
        <strain evidence="5">DSM 7310</strain>
    </source>
</reference>